<dbReference type="STRING" id="50990.A0A4Y7PF03"/>
<feature type="compositionally biased region" description="Polar residues" evidence="1">
    <location>
        <begin position="60"/>
        <end position="78"/>
    </location>
</feature>
<dbReference type="AlphaFoldDB" id="A0A4Y7PF03"/>
<feature type="compositionally biased region" description="Basic and acidic residues" evidence="1">
    <location>
        <begin position="47"/>
        <end position="57"/>
    </location>
</feature>
<feature type="compositionally biased region" description="Polar residues" evidence="1">
    <location>
        <begin position="94"/>
        <end position="109"/>
    </location>
</feature>
<evidence type="ECO:0000313" key="2">
    <source>
        <dbReference type="EMBL" id="TDL13905.1"/>
    </source>
</evidence>
<sequence length="232" mass="26044">MARKAKRQKLQETRGSEASSVALDFSTQASPSLGAKAPPWPDSLSDTLEHSENDPERLSPAQSTMVLVPSSQESQETHNLPAEPPPPNPDTEPQSSEQSENNLEQWTLASSRRRREKSRLPERYRQRDVLPEPPTALRSRVLEGSASEIPVSEPIPSNNRQVIKSLRNKFGIYRQYYATQLPDHDPNEHVKFADMVDVPTDASLTEASLTPNTYGPYPNESSFLLGNWYYDS</sequence>
<evidence type="ECO:0000313" key="3">
    <source>
        <dbReference type="Proteomes" id="UP000294933"/>
    </source>
</evidence>
<dbReference type="VEuPathDB" id="FungiDB:BD410DRAFT_868650"/>
<proteinExistence type="predicted"/>
<organism evidence="2 3">
    <name type="scientific">Rickenella mellea</name>
    <dbReference type="NCBI Taxonomy" id="50990"/>
    <lineage>
        <taxon>Eukaryota</taxon>
        <taxon>Fungi</taxon>
        <taxon>Dikarya</taxon>
        <taxon>Basidiomycota</taxon>
        <taxon>Agaricomycotina</taxon>
        <taxon>Agaricomycetes</taxon>
        <taxon>Hymenochaetales</taxon>
        <taxon>Rickenellaceae</taxon>
        <taxon>Rickenella</taxon>
    </lineage>
</organism>
<evidence type="ECO:0000256" key="1">
    <source>
        <dbReference type="SAM" id="MobiDB-lite"/>
    </source>
</evidence>
<dbReference type="Proteomes" id="UP000294933">
    <property type="component" value="Unassembled WGS sequence"/>
</dbReference>
<protein>
    <submittedName>
        <fullName evidence="2">Uncharacterized protein</fullName>
    </submittedName>
</protein>
<reference evidence="2 3" key="1">
    <citation type="submission" date="2018-06" db="EMBL/GenBank/DDBJ databases">
        <title>A transcriptomic atlas of mushroom development highlights an independent origin of complex multicellularity.</title>
        <authorList>
            <consortium name="DOE Joint Genome Institute"/>
            <person name="Krizsan K."/>
            <person name="Almasi E."/>
            <person name="Merenyi Z."/>
            <person name="Sahu N."/>
            <person name="Viragh M."/>
            <person name="Koszo T."/>
            <person name="Mondo S."/>
            <person name="Kiss B."/>
            <person name="Balint B."/>
            <person name="Kues U."/>
            <person name="Barry K."/>
            <person name="Hegedus J.C."/>
            <person name="Henrissat B."/>
            <person name="Johnson J."/>
            <person name="Lipzen A."/>
            <person name="Ohm R."/>
            <person name="Nagy I."/>
            <person name="Pangilinan J."/>
            <person name="Yan J."/>
            <person name="Xiong Y."/>
            <person name="Grigoriev I.V."/>
            <person name="Hibbett D.S."/>
            <person name="Nagy L.G."/>
        </authorList>
    </citation>
    <scope>NUCLEOTIDE SEQUENCE [LARGE SCALE GENOMIC DNA]</scope>
    <source>
        <strain evidence="2 3">SZMC22713</strain>
    </source>
</reference>
<accession>A0A4Y7PF03</accession>
<dbReference type="EMBL" id="ML170435">
    <property type="protein sequence ID" value="TDL13905.1"/>
    <property type="molecule type" value="Genomic_DNA"/>
</dbReference>
<feature type="compositionally biased region" description="Basic and acidic residues" evidence="1">
    <location>
        <begin position="118"/>
        <end position="130"/>
    </location>
</feature>
<gene>
    <name evidence="2" type="ORF">BD410DRAFT_868650</name>
</gene>
<feature type="region of interest" description="Disordered" evidence="1">
    <location>
        <begin position="1"/>
        <end position="131"/>
    </location>
</feature>
<keyword evidence="3" id="KW-1185">Reference proteome</keyword>
<name>A0A4Y7PF03_9AGAM</name>
<dbReference type="OrthoDB" id="2691312at2759"/>